<evidence type="ECO:0000313" key="3">
    <source>
        <dbReference type="Proteomes" id="UP000184038"/>
    </source>
</evidence>
<evidence type="ECO:0000313" key="2">
    <source>
        <dbReference type="EMBL" id="SHL92804.1"/>
    </source>
</evidence>
<dbReference type="GO" id="GO:0016747">
    <property type="term" value="F:acyltransferase activity, transferring groups other than amino-acyl groups"/>
    <property type="evidence" value="ECO:0007669"/>
    <property type="project" value="InterPro"/>
</dbReference>
<reference evidence="2 3" key="1">
    <citation type="submission" date="2016-11" db="EMBL/GenBank/DDBJ databases">
        <authorList>
            <person name="Jaros S."/>
            <person name="Januszkiewicz K."/>
            <person name="Wedrychowicz H."/>
        </authorList>
    </citation>
    <scope>NUCLEOTIDE SEQUENCE [LARGE SCALE GENOMIC DNA]</scope>
    <source>
        <strain evidence="2 3">DSM 15930</strain>
    </source>
</reference>
<dbReference type="STRING" id="1120996.SAMN02746066_00064"/>
<proteinExistence type="predicted"/>
<dbReference type="Pfam" id="PF13302">
    <property type="entry name" value="Acetyltransf_3"/>
    <property type="match status" value="1"/>
</dbReference>
<dbReference type="Gene3D" id="3.40.630.30">
    <property type="match status" value="1"/>
</dbReference>
<name>A0A1M7EMB4_9FIRM</name>
<dbReference type="EMBL" id="FRCP01000005">
    <property type="protein sequence ID" value="SHL92804.1"/>
    <property type="molecule type" value="Genomic_DNA"/>
</dbReference>
<protein>
    <recommendedName>
        <fullName evidence="1">N-acetyltransferase domain-containing protein</fullName>
    </recommendedName>
</protein>
<evidence type="ECO:0000259" key="1">
    <source>
        <dbReference type="Pfam" id="PF13302"/>
    </source>
</evidence>
<organism evidence="2 3">
    <name type="scientific">Anaerosporobacter mobilis DSM 15930</name>
    <dbReference type="NCBI Taxonomy" id="1120996"/>
    <lineage>
        <taxon>Bacteria</taxon>
        <taxon>Bacillati</taxon>
        <taxon>Bacillota</taxon>
        <taxon>Clostridia</taxon>
        <taxon>Lachnospirales</taxon>
        <taxon>Lachnospiraceae</taxon>
        <taxon>Anaerosporobacter</taxon>
    </lineage>
</organism>
<sequence length="187" mass="22048">MKKINPFDECPVYETQSFIFRLVNEKDAEDLFTVYTDPITLKHENRDGFSGEWKLKSSDELKNAWQTEYKNRQFVRWSIISKDTSSVIGTIEIAPLPWGKWFFGTETPVGILRLDLLSSFEKQVFFSEIIYMMATELAYDFEVTKIIMKAPSNQPERVNALILNQFYPDTNKEFLYDDYYIRINTTV</sequence>
<dbReference type="AlphaFoldDB" id="A0A1M7EMB4"/>
<dbReference type="SUPFAM" id="SSF55729">
    <property type="entry name" value="Acyl-CoA N-acyltransferases (Nat)"/>
    <property type="match status" value="1"/>
</dbReference>
<feature type="domain" description="N-acetyltransferase" evidence="1">
    <location>
        <begin position="19"/>
        <end position="145"/>
    </location>
</feature>
<accession>A0A1M7EMB4</accession>
<dbReference type="Proteomes" id="UP000184038">
    <property type="component" value="Unassembled WGS sequence"/>
</dbReference>
<dbReference type="InterPro" id="IPR016181">
    <property type="entry name" value="Acyl_CoA_acyltransferase"/>
</dbReference>
<dbReference type="InterPro" id="IPR000182">
    <property type="entry name" value="GNAT_dom"/>
</dbReference>
<dbReference type="RefSeq" id="WP_073281597.1">
    <property type="nucleotide sequence ID" value="NZ_FRCP01000005.1"/>
</dbReference>
<gene>
    <name evidence="2" type="ORF">SAMN02746066_00064</name>
</gene>
<keyword evidence="3" id="KW-1185">Reference proteome</keyword>
<dbReference type="OrthoDB" id="359038at2"/>